<dbReference type="PANTHER" id="PTHR30231">
    <property type="entry name" value="DNA POLYMERASE III SUBUNIT EPSILON"/>
    <property type="match status" value="1"/>
</dbReference>
<dbReference type="SUPFAM" id="SSF53098">
    <property type="entry name" value="Ribonuclease H-like"/>
    <property type="match status" value="1"/>
</dbReference>
<proteinExistence type="predicted"/>
<dbReference type="GO" id="GO:0003676">
    <property type="term" value="F:nucleic acid binding"/>
    <property type="evidence" value="ECO:0007669"/>
    <property type="project" value="InterPro"/>
</dbReference>
<dbReference type="InterPro" id="IPR012337">
    <property type="entry name" value="RNaseH-like_sf"/>
</dbReference>
<dbReference type="EMBL" id="CAJPVJ010000045">
    <property type="protein sequence ID" value="CAG2159477.1"/>
    <property type="molecule type" value="Genomic_DNA"/>
</dbReference>
<dbReference type="InterPro" id="IPR013520">
    <property type="entry name" value="Ribonucl_H"/>
</dbReference>
<dbReference type="OrthoDB" id="10063905at2759"/>
<dbReference type="GO" id="GO:0005829">
    <property type="term" value="C:cytosol"/>
    <property type="evidence" value="ECO:0007669"/>
    <property type="project" value="TreeGrafter"/>
</dbReference>
<accession>A0A7R9L8H3</accession>
<gene>
    <name evidence="2" type="ORF">ONB1V03_LOCUS576</name>
</gene>
<sequence>MIESEISPQQDVMPAHEIEMEEPSNQDINENDEPAMSQPAMRDIHPQIVITPATVQLHGPKQFILDTETTGFYYQDSDRIVEVGAIEMVNRKLTGSSIHIYINPEKPVGDSEAIHGSEIIAHNASFDMNFLDMEFKRSGLQALSEFAVMKFRNEIVLSMVPYSMLKFYLTFISP</sequence>
<dbReference type="AlphaFoldDB" id="A0A7R9L8H3"/>
<dbReference type="Proteomes" id="UP000728032">
    <property type="component" value="Unassembled WGS sequence"/>
</dbReference>
<dbReference type="Gene3D" id="3.30.420.10">
    <property type="entry name" value="Ribonuclease H-like superfamily/Ribonuclease H"/>
    <property type="match status" value="2"/>
</dbReference>
<evidence type="ECO:0000313" key="2">
    <source>
        <dbReference type="EMBL" id="CAD7637041.1"/>
    </source>
</evidence>
<evidence type="ECO:0000313" key="3">
    <source>
        <dbReference type="Proteomes" id="UP000728032"/>
    </source>
</evidence>
<reference evidence="2" key="1">
    <citation type="submission" date="2020-11" db="EMBL/GenBank/DDBJ databases">
        <authorList>
            <person name="Tran Van P."/>
        </authorList>
    </citation>
    <scope>NUCLEOTIDE SEQUENCE</scope>
</reference>
<dbReference type="GO" id="GO:0008408">
    <property type="term" value="F:3'-5' exonuclease activity"/>
    <property type="evidence" value="ECO:0007669"/>
    <property type="project" value="TreeGrafter"/>
</dbReference>
<name>A0A7R9L8H3_9ACAR</name>
<dbReference type="Pfam" id="PF00929">
    <property type="entry name" value="RNase_T"/>
    <property type="match status" value="1"/>
</dbReference>
<dbReference type="PANTHER" id="PTHR30231:SF41">
    <property type="entry name" value="DNA POLYMERASE III SUBUNIT EPSILON"/>
    <property type="match status" value="1"/>
</dbReference>
<dbReference type="GO" id="GO:0045004">
    <property type="term" value="P:DNA replication proofreading"/>
    <property type="evidence" value="ECO:0007669"/>
    <property type="project" value="TreeGrafter"/>
</dbReference>
<dbReference type="InterPro" id="IPR036397">
    <property type="entry name" value="RNaseH_sf"/>
</dbReference>
<organism evidence="2">
    <name type="scientific">Oppiella nova</name>
    <dbReference type="NCBI Taxonomy" id="334625"/>
    <lineage>
        <taxon>Eukaryota</taxon>
        <taxon>Metazoa</taxon>
        <taxon>Ecdysozoa</taxon>
        <taxon>Arthropoda</taxon>
        <taxon>Chelicerata</taxon>
        <taxon>Arachnida</taxon>
        <taxon>Acari</taxon>
        <taxon>Acariformes</taxon>
        <taxon>Sarcoptiformes</taxon>
        <taxon>Oribatida</taxon>
        <taxon>Brachypylina</taxon>
        <taxon>Oppioidea</taxon>
        <taxon>Oppiidae</taxon>
        <taxon>Oppiella</taxon>
    </lineage>
</organism>
<evidence type="ECO:0000259" key="1">
    <source>
        <dbReference type="Pfam" id="PF00929"/>
    </source>
</evidence>
<feature type="domain" description="Exonuclease" evidence="1">
    <location>
        <begin position="64"/>
        <end position="107"/>
    </location>
</feature>
<dbReference type="EMBL" id="OC914870">
    <property type="protein sequence ID" value="CAD7637041.1"/>
    <property type="molecule type" value="Genomic_DNA"/>
</dbReference>
<protein>
    <recommendedName>
        <fullName evidence="1">Exonuclease domain-containing protein</fullName>
    </recommendedName>
</protein>
<keyword evidence="3" id="KW-1185">Reference proteome</keyword>